<name>A0A9P6G662_9PLEO</name>
<dbReference type="EMBL" id="WJXW01000020">
    <property type="protein sequence ID" value="KAF9728479.1"/>
    <property type="molecule type" value="Genomic_DNA"/>
</dbReference>
<dbReference type="OrthoDB" id="3562657at2759"/>
<evidence type="ECO:0000256" key="1">
    <source>
        <dbReference type="SAM" id="MobiDB-lite"/>
    </source>
</evidence>
<protein>
    <submittedName>
        <fullName evidence="2">Uncharacterized protein</fullName>
    </submittedName>
</protein>
<evidence type="ECO:0000313" key="2">
    <source>
        <dbReference type="EMBL" id="KAF9728479.1"/>
    </source>
</evidence>
<feature type="region of interest" description="Disordered" evidence="1">
    <location>
        <begin position="1"/>
        <end position="38"/>
    </location>
</feature>
<reference evidence="2" key="1">
    <citation type="journal article" date="2020" name="Mol. Plant Microbe Interact.">
        <title>Genome Sequence of the Biocontrol Agent Coniothyrium minitans strain Conio (IMI 134523).</title>
        <authorList>
            <person name="Patel D."/>
            <person name="Shittu T.A."/>
            <person name="Baroncelli R."/>
            <person name="Muthumeenakshi S."/>
            <person name="Osborne T.H."/>
            <person name="Janganan T.K."/>
            <person name="Sreenivasaprasad S."/>
        </authorList>
    </citation>
    <scope>NUCLEOTIDE SEQUENCE</scope>
    <source>
        <strain evidence="2">Conio</strain>
    </source>
</reference>
<evidence type="ECO:0000313" key="3">
    <source>
        <dbReference type="Proteomes" id="UP000756921"/>
    </source>
</evidence>
<sequence length="123" mass="13605">MPKACKLKPKPKPTSKAKSMATTKTAGHSRSGIDSKDSGEWFHINDDFTMPDSNASRPTLYEATDASHLVGYGLVDAFARFRGGCELENPESRNPSPIKRPRLQAHLQLCLLLVTILWLNLDP</sequence>
<organism evidence="2 3">
    <name type="scientific">Paraphaeosphaeria minitans</name>
    <dbReference type="NCBI Taxonomy" id="565426"/>
    <lineage>
        <taxon>Eukaryota</taxon>
        <taxon>Fungi</taxon>
        <taxon>Dikarya</taxon>
        <taxon>Ascomycota</taxon>
        <taxon>Pezizomycotina</taxon>
        <taxon>Dothideomycetes</taxon>
        <taxon>Pleosporomycetidae</taxon>
        <taxon>Pleosporales</taxon>
        <taxon>Massarineae</taxon>
        <taxon>Didymosphaeriaceae</taxon>
        <taxon>Paraphaeosphaeria</taxon>
    </lineage>
</organism>
<gene>
    <name evidence="2" type="ORF">PMIN01_13612</name>
</gene>
<keyword evidence="3" id="KW-1185">Reference proteome</keyword>
<dbReference type="Proteomes" id="UP000756921">
    <property type="component" value="Unassembled WGS sequence"/>
</dbReference>
<feature type="compositionally biased region" description="Basic residues" evidence="1">
    <location>
        <begin position="1"/>
        <end position="15"/>
    </location>
</feature>
<accession>A0A9P6G662</accession>
<proteinExistence type="predicted"/>
<feature type="compositionally biased region" description="Low complexity" evidence="1">
    <location>
        <begin position="16"/>
        <end position="26"/>
    </location>
</feature>
<dbReference type="AlphaFoldDB" id="A0A9P6G662"/>
<comment type="caution">
    <text evidence="2">The sequence shown here is derived from an EMBL/GenBank/DDBJ whole genome shotgun (WGS) entry which is preliminary data.</text>
</comment>